<accession>A0AAV9V8N2</accession>
<gene>
    <name evidence="3" type="ORF">TWF730_007342</name>
</gene>
<proteinExistence type="predicted"/>
<keyword evidence="1" id="KW-0175">Coiled coil</keyword>
<dbReference type="EMBL" id="JAVHNS010000004">
    <property type="protein sequence ID" value="KAK6357988.1"/>
    <property type="molecule type" value="Genomic_DNA"/>
</dbReference>
<evidence type="ECO:0000313" key="3">
    <source>
        <dbReference type="EMBL" id="KAK6357988.1"/>
    </source>
</evidence>
<keyword evidence="4" id="KW-1185">Reference proteome</keyword>
<feature type="compositionally biased region" description="Basic and acidic residues" evidence="2">
    <location>
        <begin position="106"/>
        <end position="120"/>
    </location>
</feature>
<reference evidence="3 4" key="1">
    <citation type="submission" date="2019-10" db="EMBL/GenBank/DDBJ databases">
        <authorList>
            <person name="Palmer J.M."/>
        </authorList>
    </citation>
    <scope>NUCLEOTIDE SEQUENCE [LARGE SCALE GENOMIC DNA]</scope>
    <source>
        <strain evidence="3 4">TWF730</strain>
    </source>
</reference>
<protein>
    <submittedName>
        <fullName evidence="3">Uncharacterized protein</fullName>
    </submittedName>
</protein>
<dbReference type="AlphaFoldDB" id="A0AAV9V8N2"/>
<evidence type="ECO:0000256" key="2">
    <source>
        <dbReference type="SAM" id="MobiDB-lite"/>
    </source>
</evidence>
<comment type="caution">
    <text evidence="3">The sequence shown here is derived from an EMBL/GenBank/DDBJ whole genome shotgun (WGS) entry which is preliminary data.</text>
</comment>
<sequence>MMNSVWKAVVGKSKGSDENSKISNGLYSGSPAQGRSQNRTSFSAAKTREAGPASTRHLHNADNKYYRHRQRDPPVKTSSSTERPPRTTKQPGACNHERGPGPSDVDSQKLPESDVLDKKNNTLLADTSSRPLEMGQETSFDCLDPSTPSSSDTGSVTTDELWQGNRKRPRAVQTCEECELCYASQEIDTLKKNLKEAQAAHYEAVDSLRQAQSEVRNLENQLRQANHQFQSVMKGNAEVEARLQDECSHLRKMLQKSESEIGNLQRTELAMFHRRQPLMDEKAKDDLRDRLRVKVQAISRPHFRKSSWRMSAEKHLNLDQIFPEMFASGWALKGHWPSICDHPDFSTTAFVDAVLFSIITTKFFKNPFFRTEHNPAFKNMLDKVYLQSNANGIGDANSWREKTASLLKGLSLTTNPLLPELTDDNPSSDLIINQTSDKILALLSTFKSLYTEVTPSELTKLSDKVEDLVHASAALAEDWHCNEFRVVIIDLDWLKDNQVEWRSELGSKYCTPKNKTLEENVNYDLVAVISPGFIRYQRGDNSGQEVEIVWEKAMVLVDEVQGCTIGDFRDGKARFEDADPMETDAWHGA</sequence>
<feature type="compositionally biased region" description="Polar residues" evidence="2">
    <location>
        <begin position="21"/>
        <end position="44"/>
    </location>
</feature>
<evidence type="ECO:0000313" key="4">
    <source>
        <dbReference type="Proteomes" id="UP001373714"/>
    </source>
</evidence>
<evidence type="ECO:0000256" key="1">
    <source>
        <dbReference type="SAM" id="Coils"/>
    </source>
</evidence>
<feature type="region of interest" description="Disordered" evidence="2">
    <location>
        <begin position="1"/>
        <end position="165"/>
    </location>
</feature>
<feature type="compositionally biased region" description="Low complexity" evidence="2">
    <location>
        <begin position="144"/>
        <end position="159"/>
    </location>
</feature>
<name>A0AAV9V8N2_9PEZI</name>
<feature type="coiled-coil region" evidence="1">
    <location>
        <begin position="201"/>
        <end position="267"/>
    </location>
</feature>
<organism evidence="3 4">
    <name type="scientific">Orbilia blumenaviensis</name>
    <dbReference type="NCBI Taxonomy" id="1796055"/>
    <lineage>
        <taxon>Eukaryota</taxon>
        <taxon>Fungi</taxon>
        <taxon>Dikarya</taxon>
        <taxon>Ascomycota</taxon>
        <taxon>Pezizomycotina</taxon>
        <taxon>Orbiliomycetes</taxon>
        <taxon>Orbiliales</taxon>
        <taxon>Orbiliaceae</taxon>
        <taxon>Orbilia</taxon>
    </lineage>
</organism>
<dbReference type="Proteomes" id="UP001373714">
    <property type="component" value="Unassembled WGS sequence"/>
</dbReference>
<feature type="compositionally biased region" description="Polar residues" evidence="2">
    <location>
        <begin position="121"/>
        <end position="130"/>
    </location>
</feature>